<sequence length="181" mass="20606">MVTTTSSSLSIAKQCTRRQVPTYCGEVFEIKKGDSSSASSERRPSVTFGQVEVREYGLTLGDNPSCSNGPPLTLDWSYHNMVYLPLTDEPEGCFGNIRHKDCKNKNKMGISEQRRIELLLELGHTHEEIMQAELMKLKHQLLRQRTLGNLKSAQKESIKLLFDRVHKKYAARKARHSDKTI</sequence>
<accession>A0A7S2EIZ4</accession>
<organism evidence="1">
    <name type="scientific">Ditylum brightwellii</name>
    <dbReference type="NCBI Taxonomy" id="49249"/>
    <lineage>
        <taxon>Eukaryota</taxon>
        <taxon>Sar</taxon>
        <taxon>Stramenopiles</taxon>
        <taxon>Ochrophyta</taxon>
        <taxon>Bacillariophyta</taxon>
        <taxon>Mediophyceae</taxon>
        <taxon>Lithodesmiophycidae</taxon>
        <taxon>Lithodesmiales</taxon>
        <taxon>Lithodesmiaceae</taxon>
        <taxon>Ditylum</taxon>
    </lineage>
</organism>
<dbReference type="AlphaFoldDB" id="A0A7S2EIZ4"/>
<proteinExistence type="predicted"/>
<name>A0A7S2EIZ4_9STRA</name>
<evidence type="ECO:0000313" key="1">
    <source>
        <dbReference type="EMBL" id="CAD9339638.1"/>
    </source>
</evidence>
<dbReference type="EMBL" id="HBGN01024810">
    <property type="protein sequence ID" value="CAD9339638.1"/>
    <property type="molecule type" value="Transcribed_RNA"/>
</dbReference>
<reference evidence="1" key="1">
    <citation type="submission" date="2021-01" db="EMBL/GenBank/DDBJ databases">
        <authorList>
            <person name="Corre E."/>
            <person name="Pelletier E."/>
            <person name="Niang G."/>
            <person name="Scheremetjew M."/>
            <person name="Finn R."/>
            <person name="Kale V."/>
            <person name="Holt S."/>
            <person name="Cochrane G."/>
            <person name="Meng A."/>
            <person name="Brown T."/>
            <person name="Cohen L."/>
        </authorList>
    </citation>
    <scope>NUCLEOTIDE SEQUENCE</scope>
    <source>
        <strain evidence="1">Pop2</strain>
    </source>
</reference>
<protein>
    <submittedName>
        <fullName evidence="1">Uncharacterized protein</fullName>
    </submittedName>
</protein>
<gene>
    <name evidence="1" type="ORF">DBRI1063_LOCUS15882</name>
</gene>